<evidence type="ECO:0000256" key="2">
    <source>
        <dbReference type="ARBA" id="ARBA00022527"/>
    </source>
</evidence>
<evidence type="ECO:0000313" key="11">
    <source>
        <dbReference type="Proteomes" id="UP001168821"/>
    </source>
</evidence>
<dbReference type="GO" id="GO:0035556">
    <property type="term" value="P:intracellular signal transduction"/>
    <property type="evidence" value="ECO:0007669"/>
    <property type="project" value="TreeGrafter"/>
</dbReference>
<name>A0AA38MK48_9CUCU</name>
<protein>
    <recommendedName>
        <fullName evidence="1">non-specific serine/threonine protein kinase</fullName>
        <ecNumber evidence="1">2.7.11.1</ecNumber>
    </recommendedName>
</protein>
<evidence type="ECO:0000313" key="10">
    <source>
        <dbReference type="EMBL" id="KAJ3658987.1"/>
    </source>
</evidence>
<dbReference type="GO" id="GO:0005737">
    <property type="term" value="C:cytoplasm"/>
    <property type="evidence" value="ECO:0007669"/>
    <property type="project" value="TreeGrafter"/>
</dbReference>
<dbReference type="Proteomes" id="UP001168821">
    <property type="component" value="Unassembled WGS sequence"/>
</dbReference>
<keyword evidence="6" id="KW-0067">ATP-binding</keyword>
<dbReference type="GO" id="GO:0050321">
    <property type="term" value="F:tau-protein kinase activity"/>
    <property type="evidence" value="ECO:0007669"/>
    <property type="project" value="TreeGrafter"/>
</dbReference>
<dbReference type="AlphaFoldDB" id="A0AA38MK48"/>
<evidence type="ECO:0000256" key="1">
    <source>
        <dbReference type="ARBA" id="ARBA00012513"/>
    </source>
</evidence>
<evidence type="ECO:0000256" key="4">
    <source>
        <dbReference type="ARBA" id="ARBA00022741"/>
    </source>
</evidence>
<comment type="catalytic activity">
    <reaction evidence="7">
        <text>L-threonyl-[protein] + ATP = O-phospho-L-threonyl-[protein] + ADP + H(+)</text>
        <dbReference type="Rhea" id="RHEA:46608"/>
        <dbReference type="Rhea" id="RHEA-COMP:11060"/>
        <dbReference type="Rhea" id="RHEA-COMP:11605"/>
        <dbReference type="ChEBI" id="CHEBI:15378"/>
        <dbReference type="ChEBI" id="CHEBI:30013"/>
        <dbReference type="ChEBI" id="CHEBI:30616"/>
        <dbReference type="ChEBI" id="CHEBI:61977"/>
        <dbReference type="ChEBI" id="CHEBI:456216"/>
        <dbReference type="EC" id="2.7.11.1"/>
    </reaction>
</comment>
<reference evidence="10" key="1">
    <citation type="journal article" date="2023" name="G3 (Bethesda)">
        <title>Whole genome assemblies of Zophobas morio and Tenebrio molitor.</title>
        <authorList>
            <person name="Kaur S."/>
            <person name="Stinson S.A."/>
            <person name="diCenzo G.C."/>
        </authorList>
    </citation>
    <scope>NUCLEOTIDE SEQUENCE</scope>
    <source>
        <strain evidence="10">QUZm001</strain>
    </source>
</reference>
<comment type="caution">
    <text evidence="10">The sequence shown here is derived from an EMBL/GenBank/DDBJ whole genome shotgun (WGS) entry which is preliminary data.</text>
</comment>
<dbReference type="EC" id="2.7.11.1" evidence="1"/>
<dbReference type="GO" id="GO:0005524">
    <property type="term" value="F:ATP binding"/>
    <property type="evidence" value="ECO:0007669"/>
    <property type="project" value="UniProtKB-KW"/>
</dbReference>
<evidence type="ECO:0000256" key="8">
    <source>
        <dbReference type="ARBA" id="ARBA00048679"/>
    </source>
</evidence>
<proteinExistence type="predicted"/>
<evidence type="ECO:0000259" key="9">
    <source>
        <dbReference type="PROSITE" id="PS50011"/>
    </source>
</evidence>
<dbReference type="SUPFAM" id="SSF56112">
    <property type="entry name" value="Protein kinase-like (PK-like)"/>
    <property type="match status" value="1"/>
</dbReference>
<dbReference type="PANTHER" id="PTHR24346:SF74">
    <property type="entry name" value="PROTEIN KINASE DOMAIN-CONTAINING PROTEIN"/>
    <property type="match status" value="1"/>
</dbReference>
<evidence type="ECO:0000256" key="5">
    <source>
        <dbReference type="ARBA" id="ARBA00022777"/>
    </source>
</evidence>
<dbReference type="InterPro" id="IPR000719">
    <property type="entry name" value="Prot_kinase_dom"/>
</dbReference>
<evidence type="ECO:0000256" key="7">
    <source>
        <dbReference type="ARBA" id="ARBA00047899"/>
    </source>
</evidence>
<comment type="catalytic activity">
    <reaction evidence="8">
        <text>L-seryl-[protein] + ATP = O-phospho-L-seryl-[protein] + ADP + H(+)</text>
        <dbReference type="Rhea" id="RHEA:17989"/>
        <dbReference type="Rhea" id="RHEA-COMP:9863"/>
        <dbReference type="Rhea" id="RHEA-COMP:11604"/>
        <dbReference type="ChEBI" id="CHEBI:15378"/>
        <dbReference type="ChEBI" id="CHEBI:29999"/>
        <dbReference type="ChEBI" id="CHEBI:30616"/>
        <dbReference type="ChEBI" id="CHEBI:83421"/>
        <dbReference type="ChEBI" id="CHEBI:456216"/>
        <dbReference type="EC" id="2.7.11.1"/>
    </reaction>
</comment>
<evidence type="ECO:0000256" key="3">
    <source>
        <dbReference type="ARBA" id="ARBA00022679"/>
    </source>
</evidence>
<keyword evidence="11" id="KW-1185">Reference proteome</keyword>
<evidence type="ECO:0000256" key="6">
    <source>
        <dbReference type="ARBA" id="ARBA00022840"/>
    </source>
</evidence>
<keyword evidence="2" id="KW-0723">Serine/threonine-protein kinase</keyword>
<keyword evidence="4" id="KW-0547">Nucleotide-binding</keyword>
<feature type="domain" description="Protein kinase" evidence="9">
    <location>
        <begin position="1"/>
        <end position="182"/>
    </location>
</feature>
<dbReference type="Gene3D" id="1.10.510.10">
    <property type="entry name" value="Transferase(Phosphotransferase) domain 1"/>
    <property type="match status" value="1"/>
</dbReference>
<keyword evidence="5" id="KW-0418">Kinase</keyword>
<gene>
    <name evidence="10" type="ORF">Zmor_010697</name>
</gene>
<accession>A0AA38MK48</accession>
<organism evidence="10 11">
    <name type="scientific">Zophobas morio</name>
    <dbReference type="NCBI Taxonomy" id="2755281"/>
    <lineage>
        <taxon>Eukaryota</taxon>
        <taxon>Metazoa</taxon>
        <taxon>Ecdysozoa</taxon>
        <taxon>Arthropoda</taxon>
        <taxon>Hexapoda</taxon>
        <taxon>Insecta</taxon>
        <taxon>Pterygota</taxon>
        <taxon>Neoptera</taxon>
        <taxon>Endopterygota</taxon>
        <taxon>Coleoptera</taxon>
        <taxon>Polyphaga</taxon>
        <taxon>Cucujiformia</taxon>
        <taxon>Tenebrionidae</taxon>
        <taxon>Zophobas</taxon>
    </lineage>
</organism>
<dbReference type="EMBL" id="JALNTZ010000003">
    <property type="protein sequence ID" value="KAJ3658987.1"/>
    <property type="molecule type" value="Genomic_DNA"/>
</dbReference>
<dbReference type="InterPro" id="IPR011009">
    <property type="entry name" value="Kinase-like_dom_sf"/>
</dbReference>
<dbReference type="Pfam" id="PF00069">
    <property type="entry name" value="Pkinase"/>
    <property type="match status" value="1"/>
</dbReference>
<sequence>MLVKRFFSLLQVAIKIIDKSQLDAGNLQKVYREVDIMKRLDHPHIIKLYQVMETKNMIYLVSEYASQGEIFDYIARYGRMTEDQARTKFWQILSAVEYCHNRNIVHRDLKVMHLNVSECGAPTRHDVMGVRSIGAVIRGGWGPMLRDERTAPGIRIGESLKVPFGLSTTRGVFHRCISMGLE</sequence>
<keyword evidence="3" id="KW-0808">Transferase</keyword>
<dbReference type="PANTHER" id="PTHR24346">
    <property type="entry name" value="MAP/MICROTUBULE AFFINITY-REGULATING KINASE"/>
    <property type="match status" value="1"/>
</dbReference>
<dbReference type="PROSITE" id="PS50011">
    <property type="entry name" value="PROTEIN_KINASE_DOM"/>
    <property type="match status" value="1"/>
</dbReference>
<dbReference type="FunFam" id="3.30.200.20:FF:000003">
    <property type="entry name" value="Non-specific serine/threonine protein kinase"/>
    <property type="match status" value="1"/>
</dbReference>
<dbReference type="GO" id="GO:0000226">
    <property type="term" value="P:microtubule cytoskeleton organization"/>
    <property type="evidence" value="ECO:0007669"/>
    <property type="project" value="TreeGrafter"/>
</dbReference>